<sequence length="296" mass="33489">MNRKLPPGIISIVVISLLIGLFLLTSNLNNPQNVEDEGDAKIIISLNFGEKILKEVMVKSGISVIDALKSVANVSLAYGGKFVVSIDNISSDLKEQRDWFYYVNGFLANVGAADYIMHPGDVVRWDYHCWKTLLVNSELQDFPYMFTKGYSNKTYPLVVAYEPTFRNEAEKIYNFMKKSVTVNIVKIENLTREILERNNVILLGKSSKLVEEINSRYDELGWKYHLSGDYVVDIHGKKYRGAFAQITQSPYNSKGIGACENILLLIAGNEEYVGTVVNTLLNYKIDSFWLMEGEPL</sequence>
<dbReference type="Gene3D" id="2.170.130.30">
    <property type="match status" value="1"/>
</dbReference>
<protein>
    <submittedName>
        <fullName evidence="3">DUF4430 domain-containing protein</fullName>
    </submittedName>
</protein>
<evidence type="ECO:0000256" key="1">
    <source>
        <dbReference type="SAM" id="Phobius"/>
    </source>
</evidence>
<evidence type="ECO:0000259" key="2">
    <source>
        <dbReference type="Pfam" id="PF14478"/>
    </source>
</evidence>
<dbReference type="EMBL" id="DRTM01000110">
    <property type="protein sequence ID" value="HHE75792.1"/>
    <property type="molecule type" value="Genomic_DNA"/>
</dbReference>
<evidence type="ECO:0000313" key="3">
    <source>
        <dbReference type="EMBL" id="HHE75792.1"/>
    </source>
</evidence>
<dbReference type="InterPro" id="IPR027954">
    <property type="entry name" value="Transcobalamin-like_C"/>
</dbReference>
<organism evidence="3">
    <name type="scientific">Candidatus Aciduliprofundum boonei</name>
    <dbReference type="NCBI Taxonomy" id="379547"/>
    <lineage>
        <taxon>Archaea</taxon>
        <taxon>Methanobacteriati</taxon>
        <taxon>Thermoplasmatota</taxon>
        <taxon>DHVE2 group</taxon>
        <taxon>Candidatus Aciduliprofundum</taxon>
    </lineage>
</organism>
<reference evidence="3" key="1">
    <citation type="journal article" date="2020" name="mSystems">
        <title>Genome- and Community-Level Interaction Insights into Carbon Utilization and Element Cycling Functions of Hydrothermarchaeota in Hydrothermal Sediment.</title>
        <authorList>
            <person name="Zhou Z."/>
            <person name="Liu Y."/>
            <person name="Xu W."/>
            <person name="Pan J."/>
            <person name="Luo Z.H."/>
            <person name="Li M."/>
        </authorList>
    </citation>
    <scope>NUCLEOTIDE SEQUENCE [LARGE SCALE GENOMIC DNA]</scope>
    <source>
        <strain evidence="3">HyVt-85</strain>
    </source>
</reference>
<keyword evidence="1" id="KW-0472">Membrane</keyword>
<gene>
    <name evidence="3" type="ORF">ENL31_01525</name>
</gene>
<name>A0A7J3T9J3_9ARCH</name>
<feature type="domain" description="Transcobalamin-like C-terminal" evidence="2">
    <location>
        <begin position="63"/>
        <end position="128"/>
    </location>
</feature>
<proteinExistence type="predicted"/>
<keyword evidence="1" id="KW-0812">Transmembrane</keyword>
<comment type="caution">
    <text evidence="3">The sequence shown here is derived from an EMBL/GenBank/DDBJ whole genome shotgun (WGS) entry which is preliminary data.</text>
</comment>
<dbReference type="AlphaFoldDB" id="A0A7J3T9J3"/>
<feature type="transmembrane region" description="Helical" evidence="1">
    <location>
        <begin position="7"/>
        <end position="24"/>
    </location>
</feature>
<accession>A0A7J3T9J3</accession>
<keyword evidence="1" id="KW-1133">Transmembrane helix</keyword>
<dbReference type="Proteomes" id="UP000886130">
    <property type="component" value="Unassembled WGS sequence"/>
</dbReference>
<dbReference type="Pfam" id="PF14478">
    <property type="entry name" value="DUF4430"/>
    <property type="match status" value="1"/>
</dbReference>